<accession>A0A316AI02</accession>
<dbReference type="Proteomes" id="UP000245880">
    <property type="component" value="Unassembled WGS sequence"/>
</dbReference>
<organism evidence="2 3">
    <name type="scientific">Dyadobacter jejuensis</name>
    <dbReference type="NCBI Taxonomy" id="1082580"/>
    <lineage>
        <taxon>Bacteria</taxon>
        <taxon>Pseudomonadati</taxon>
        <taxon>Bacteroidota</taxon>
        <taxon>Cytophagia</taxon>
        <taxon>Cytophagales</taxon>
        <taxon>Spirosomataceae</taxon>
        <taxon>Dyadobacter</taxon>
    </lineage>
</organism>
<gene>
    <name evidence="2" type="ORF">CLV98_10739</name>
</gene>
<name>A0A316AI02_9BACT</name>
<keyword evidence="1" id="KW-0812">Transmembrane</keyword>
<keyword evidence="3" id="KW-1185">Reference proteome</keyword>
<evidence type="ECO:0000256" key="1">
    <source>
        <dbReference type="SAM" id="Phobius"/>
    </source>
</evidence>
<keyword evidence="1" id="KW-1133">Transmembrane helix</keyword>
<dbReference type="EMBL" id="QGDT01000007">
    <property type="protein sequence ID" value="PWJ57332.1"/>
    <property type="molecule type" value="Genomic_DNA"/>
</dbReference>
<keyword evidence="1" id="KW-0472">Membrane</keyword>
<sequence length="66" mass="7455">MELIIFLKAAGNLLFAGLLLFAICFWGLFCGVVYTLLSFIKQEYPSKIKTESKLNRSIPTSNRIIV</sequence>
<comment type="caution">
    <text evidence="2">The sequence shown here is derived from an EMBL/GenBank/DDBJ whole genome shotgun (WGS) entry which is preliminary data.</text>
</comment>
<reference evidence="2 3" key="1">
    <citation type="submission" date="2018-03" db="EMBL/GenBank/DDBJ databases">
        <title>Genomic Encyclopedia of Archaeal and Bacterial Type Strains, Phase II (KMG-II): from individual species to whole genera.</title>
        <authorList>
            <person name="Goeker M."/>
        </authorList>
    </citation>
    <scope>NUCLEOTIDE SEQUENCE [LARGE SCALE GENOMIC DNA]</scope>
    <source>
        <strain evidence="2 3">DSM 100346</strain>
    </source>
</reference>
<dbReference type="AlphaFoldDB" id="A0A316AI02"/>
<evidence type="ECO:0000313" key="2">
    <source>
        <dbReference type="EMBL" id="PWJ57332.1"/>
    </source>
</evidence>
<protein>
    <submittedName>
        <fullName evidence="2">Uncharacterized protein</fullName>
    </submittedName>
</protein>
<proteinExistence type="predicted"/>
<feature type="transmembrane region" description="Helical" evidence="1">
    <location>
        <begin position="12"/>
        <end position="37"/>
    </location>
</feature>
<evidence type="ECO:0000313" key="3">
    <source>
        <dbReference type="Proteomes" id="UP000245880"/>
    </source>
</evidence>